<dbReference type="Gene3D" id="3.40.50.300">
    <property type="entry name" value="P-loop containing nucleotide triphosphate hydrolases"/>
    <property type="match status" value="1"/>
</dbReference>
<sequence length="367" mass="41398">MHAASGVLLVDRHIEKNGGTSFRSVLTQAERAGHCMYWGFSQNSAAWNSTVHALLRLSPEAPPPRLCIEAHSYIDYGIPWRRRLRQLVALRRVWRERSVPMKMLLTVRFRSPLDYYLSFFTWIVAARQARDGRRFGHNFSQWVAVSPNLQAEILLYSRSANTAAYCPLVHEERTAWAARWRGGDHNATARAAAAWRSLRSYDVVGTTERFDESALLVLRRLGWGEEAPPTSVALSAAATVQPGCMRAEPATESNWWCYLRGASRRDERRRILRRVCPDMGECAALMRRYAPADAGCSDYEGKWAHAAEQNFSSPRACFVADQAVMGPVWRQHGQLEPAGTPRKSNLKHAGRAYSSDALSGSHFADFF</sequence>
<organism evidence="1 2">
    <name type="scientific">Emiliania huxleyi (strain CCMP1516)</name>
    <dbReference type="NCBI Taxonomy" id="280463"/>
    <lineage>
        <taxon>Eukaryota</taxon>
        <taxon>Haptista</taxon>
        <taxon>Haptophyta</taxon>
        <taxon>Prymnesiophyceae</taxon>
        <taxon>Isochrysidales</taxon>
        <taxon>Noelaerhabdaceae</taxon>
        <taxon>Emiliania</taxon>
    </lineage>
</organism>
<proteinExistence type="predicted"/>
<reference evidence="1" key="2">
    <citation type="submission" date="2024-10" db="UniProtKB">
        <authorList>
            <consortium name="EnsemblProtists"/>
        </authorList>
    </citation>
    <scope>IDENTIFICATION</scope>
</reference>
<dbReference type="InterPro" id="IPR027417">
    <property type="entry name" value="P-loop_NTPase"/>
</dbReference>
<dbReference type="Proteomes" id="UP000013827">
    <property type="component" value="Unassembled WGS sequence"/>
</dbReference>
<accession>A0A0D3IN85</accession>
<dbReference type="KEGG" id="ehx:EMIHUDRAFT_459644"/>
<keyword evidence="2" id="KW-1185">Reference proteome</keyword>
<name>A0A0D3IN85_EMIH1</name>
<dbReference type="EnsemblProtists" id="EOD12720">
    <property type="protein sequence ID" value="EOD12720"/>
    <property type="gene ID" value="EMIHUDRAFT_459644"/>
</dbReference>
<dbReference type="GeneID" id="17258876"/>
<protein>
    <submittedName>
        <fullName evidence="1">Uncharacterized protein</fullName>
    </submittedName>
</protein>
<evidence type="ECO:0000313" key="1">
    <source>
        <dbReference type="EnsemblProtists" id="EOD12720"/>
    </source>
</evidence>
<dbReference type="AlphaFoldDB" id="A0A0D3IN85"/>
<dbReference type="RefSeq" id="XP_005765149.1">
    <property type="nucleotide sequence ID" value="XM_005765092.1"/>
</dbReference>
<reference evidence="2" key="1">
    <citation type="journal article" date="2013" name="Nature">
        <title>Pan genome of the phytoplankton Emiliania underpins its global distribution.</title>
        <authorList>
            <person name="Read B.A."/>
            <person name="Kegel J."/>
            <person name="Klute M.J."/>
            <person name="Kuo A."/>
            <person name="Lefebvre S.C."/>
            <person name="Maumus F."/>
            <person name="Mayer C."/>
            <person name="Miller J."/>
            <person name="Monier A."/>
            <person name="Salamov A."/>
            <person name="Young J."/>
            <person name="Aguilar M."/>
            <person name="Claverie J.M."/>
            <person name="Frickenhaus S."/>
            <person name="Gonzalez K."/>
            <person name="Herman E.K."/>
            <person name="Lin Y.C."/>
            <person name="Napier J."/>
            <person name="Ogata H."/>
            <person name="Sarno A.F."/>
            <person name="Shmutz J."/>
            <person name="Schroeder D."/>
            <person name="de Vargas C."/>
            <person name="Verret F."/>
            <person name="von Dassow P."/>
            <person name="Valentin K."/>
            <person name="Van de Peer Y."/>
            <person name="Wheeler G."/>
            <person name="Dacks J.B."/>
            <person name="Delwiche C.F."/>
            <person name="Dyhrman S.T."/>
            <person name="Glockner G."/>
            <person name="John U."/>
            <person name="Richards T."/>
            <person name="Worden A.Z."/>
            <person name="Zhang X."/>
            <person name="Grigoriev I.V."/>
            <person name="Allen A.E."/>
            <person name="Bidle K."/>
            <person name="Borodovsky M."/>
            <person name="Bowler C."/>
            <person name="Brownlee C."/>
            <person name="Cock J.M."/>
            <person name="Elias M."/>
            <person name="Gladyshev V.N."/>
            <person name="Groth M."/>
            <person name="Guda C."/>
            <person name="Hadaegh A."/>
            <person name="Iglesias-Rodriguez M.D."/>
            <person name="Jenkins J."/>
            <person name="Jones B.M."/>
            <person name="Lawson T."/>
            <person name="Leese F."/>
            <person name="Lindquist E."/>
            <person name="Lobanov A."/>
            <person name="Lomsadze A."/>
            <person name="Malik S.B."/>
            <person name="Marsh M.E."/>
            <person name="Mackinder L."/>
            <person name="Mock T."/>
            <person name="Mueller-Roeber B."/>
            <person name="Pagarete A."/>
            <person name="Parker M."/>
            <person name="Probert I."/>
            <person name="Quesneville H."/>
            <person name="Raines C."/>
            <person name="Rensing S.A."/>
            <person name="Riano-Pachon D.M."/>
            <person name="Richier S."/>
            <person name="Rokitta S."/>
            <person name="Shiraiwa Y."/>
            <person name="Soanes D.M."/>
            <person name="van der Giezen M."/>
            <person name="Wahlund T.M."/>
            <person name="Williams B."/>
            <person name="Wilson W."/>
            <person name="Wolfe G."/>
            <person name="Wurch L.L."/>
        </authorList>
    </citation>
    <scope>NUCLEOTIDE SEQUENCE</scope>
</reference>
<evidence type="ECO:0000313" key="2">
    <source>
        <dbReference type="Proteomes" id="UP000013827"/>
    </source>
</evidence>
<dbReference type="HOGENOM" id="CLU_777146_0_0_1"/>
<dbReference type="PaxDb" id="2903-EOD12720"/>